<dbReference type="Proteomes" id="UP000186894">
    <property type="component" value="Unassembled WGS sequence"/>
</dbReference>
<sequence length="270" mass="29598">MNKISISNLAFQSADLNKVLSSLSRAGASGIEVAPTKIAEWDSLTNSSLREYRSLLADHNLSVSSLQAILYGMPNVELLREVGQFENLCIHMKRIGETANVLGAEVAVLGAPKQRSRGDLTEAEAFKLGVDRLRLLADIAHEHGIVIGLEPVPEVYGCDFLTNWEQVNDMIQQVDHPGLRVHLDTACVMLGGGNITEAIHATSTRLVHFHISEPKLQSFKSPIAEHTEASEALIEIKYDGWLVIEMLAHDELDDQASIDAVMFAKATYMA</sequence>
<dbReference type="PANTHER" id="PTHR12110">
    <property type="entry name" value="HYDROXYPYRUVATE ISOMERASE"/>
    <property type="match status" value="1"/>
</dbReference>
<dbReference type="PANTHER" id="PTHR12110:SF21">
    <property type="entry name" value="XYLOSE ISOMERASE-LIKE TIM BARREL DOMAIN-CONTAINING PROTEIN"/>
    <property type="match status" value="1"/>
</dbReference>
<dbReference type="InterPro" id="IPR036237">
    <property type="entry name" value="Xyl_isomerase-like_sf"/>
</dbReference>
<dbReference type="AlphaFoldDB" id="A0A1Q8ZSI5"/>
<dbReference type="InterPro" id="IPR050312">
    <property type="entry name" value="IolE/XylAMocC-like"/>
</dbReference>
<keyword evidence="3" id="KW-1185">Reference proteome</keyword>
<dbReference type="Pfam" id="PF01261">
    <property type="entry name" value="AP_endonuc_2"/>
    <property type="match status" value="1"/>
</dbReference>
<protein>
    <recommendedName>
        <fullName evidence="1">Xylose isomerase-like TIM barrel domain-containing protein</fullName>
    </recommendedName>
</protein>
<organism evidence="2 3">
    <name type="scientific">Rhizobium oryziradicis</name>
    <dbReference type="NCBI Taxonomy" id="1867956"/>
    <lineage>
        <taxon>Bacteria</taxon>
        <taxon>Pseudomonadati</taxon>
        <taxon>Pseudomonadota</taxon>
        <taxon>Alphaproteobacteria</taxon>
        <taxon>Hyphomicrobiales</taxon>
        <taxon>Rhizobiaceae</taxon>
        <taxon>Rhizobium/Agrobacterium group</taxon>
        <taxon>Rhizobium</taxon>
    </lineage>
</organism>
<proteinExistence type="predicted"/>
<dbReference type="EMBL" id="MKIM01000026">
    <property type="protein sequence ID" value="OLP44886.1"/>
    <property type="molecule type" value="Genomic_DNA"/>
</dbReference>
<dbReference type="InterPro" id="IPR013022">
    <property type="entry name" value="Xyl_isomerase-like_TIM-brl"/>
</dbReference>
<name>A0A1Q8ZSI5_9HYPH</name>
<evidence type="ECO:0000313" key="2">
    <source>
        <dbReference type="EMBL" id="OLP44886.1"/>
    </source>
</evidence>
<accession>A0A1Q8ZSI5</accession>
<dbReference type="STRING" id="1867956.BJF95_04675"/>
<feature type="domain" description="Xylose isomerase-like TIM barrel" evidence="1">
    <location>
        <begin position="23"/>
        <end position="254"/>
    </location>
</feature>
<dbReference type="RefSeq" id="WP_075639392.1">
    <property type="nucleotide sequence ID" value="NZ_MKIM01000026.1"/>
</dbReference>
<dbReference type="SUPFAM" id="SSF51658">
    <property type="entry name" value="Xylose isomerase-like"/>
    <property type="match status" value="1"/>
</dbReference>
<evidence type="ECO:0000313" key="3">
    <source>
        <dbReference type="Proteomes" id="UP000186894"/>
    </source>
</evidence>
<reference evidence="2 3" key="1">
    <citation type="submission" date="2016-09" db="EMBL/GenBank/DDBJ databases">
        <title>Rhizobium oryziradicis sp. nov., isolated from the root of rice.</title>
        <authorList>
            <person name="Zhao J."/>
            <person name="Zhang X."/>
        </authorList>
    </citation>
    <scope>NUCLEOTIDE SEQUENCE [LARGE SCALE GENOMIC DNA]</scope>
    <source>
        <strain evidence="2 3">N19</strain>
    </source>
</reference>
<dbReference type="OrthoDB" id="9801426at2"/>
<dbReference type="Gene3D" id="3.20.20.150">
    <property type="entry name" value="Divalent-metal-dependent TIM barrel enzymes"/>
    <property type="match status" value="1"/>
</dbReference>
<comment type="caution">
    <text evidence="2">The sequence shown here is derived from an EMBL/GenBank/DDBJ whole genome shotgun (WGS) entry which is preliminary data.</text>
</comment>
<gene>
    <name evidence="2" type="ORF">BJF95_04675</name>
</gene>
<evidence type="ECO:0000259" key="1">
    <source>
        <dbReference type="Pfam" id="PF01261"/>
    </source>
</evidence>